<name>A0A445MS75_9BACT</name>
<reference evidence="1" key="1">
    <citation type="submission" date="2018-01" db="EMBL/GenBank/DDBJ databases">
        <authorList>
            <person name="Regsiter A."/>
            <person name="William W."/>
        </authorList>
    </citation>
    <scope>NUCLEOTIDE SEQUENCE</scope>
    <source>
        <strain evidence="1">TRIP AH-1</strain>
    </source>
</reference>
<dbReference type="EMBL" id="OJIN01000033">
    <property type="protein sequence ID" value="SPD72306.1"/>
    <property type="molecule type" value="Genomic_DNA"/>
</dbReference>
<evidence type="ECO:0008006" key="2">
    <source>
        <dbReference type="Google" id="ProtNLM"/>
    </source>
</evidence>
<sequence length="194" mass="21673">MNSLKDLIKDGPVHQRRLEFSTYALTDDRIIVEGLLKDDRFVPRYHLDGNVSPPGKVHRICVRLLMGGWPLSILDAEAQMEVVPHEQCPSTEETVKKVVGLTITHGYGDKVIERIGGVKGCAHMVQLIIAMGNASLHGYWSHRLRKHSPLPGSLKEIPELDYVIGSCLLWNEGGPLIQKIQTALDQQNLKPETE</sequence>
<evidence type="ECO:0000313" key="1">
    <source>
        <dbReference type="EMBL" id="SPD72306.1"/>
    </source>
</evidence>
<dbReference type="InterPro" id="IPR021312">
    <property type="entry name" value="DUF2889"/>
</dbReference>
<protein>
    <recommendedName>
        <fullName evidence="2">DUF2889 domain-containing protein</fullName>
    </recommendedName>
</protein>
<dbReference type="AlphaFoldDB" id="A0A445MS75"/>
<organism evidence="1">
    <name type="scientific">uncultured Desulfobacterium sp</name>
    <dbReference type="NCBI Taxonomy" id="201089"/>
    <lineage>
        <taxon>Bacteria</taxon>
        <taxon>Pseudomonadati</taxon>
        <taxon>Thermodesulfobacteriota</taxon>
        <taxon>Desulfobacteria</taxon>
        <taxon>Desulfobacterales</taxon>
        <taxon>Desulfobacteriaceae</taxon>
        <taxon>Desulfobacterium</taxon>
        <taxon>environmental samples</taxon>
    </lineage>
</organism>
<proteinExistence type="predicted"/>
<gene>
    <name evidence="1" type="ORF">PITCH_A1280052</name>
</gene>
<dbReference type="Pfam" id="PF11136">
    <property type="entry name" value="DUF2889"/>
    <property type="match status" value="1"/>
</dbReference>
<accession>A0A445MS75</accession>